<dbReference type="EMBL" id="BGZK01000615">
    <property type="protein sequence ID" value="GBP53056.1"/>
    <property type="molecule type" value="Genomic_DNA"/>
</dbReference>
<dbReference type="Proteomes" id="UP000299102">
    <property type="component" value="Unassembled WGS sequence"/>
</dbReference>
<dbReference type="GO" id="GO:0003964">
    <property type="term" value="F:RNA-directed DNA polymerase activity"/>
    <property type="evidence" value="ECO:0007669"/>
    <property type="project" value="UniProtKB-KW"/>
</dbReference>
<evidence type="ECO:0000313" key="3">
    <source>
        <dbReference type="Proteomes" id="UP000299102"/>
    </source>
</evidence>
<proteinExistence type="predicted"/>
<name>A0A4C1WNJ7_EUMVA</name>
<accession>A0A4C1WNJ7</accession>
<feature type="region of interest" description="Disordered" evidence="1">
    <location>
        <begin position="230"/>
        <end position="249"/>
    </location>
</feature>
<reference evidence="2 3" key="1">
    <citation type="journal article" date="2019" name="Commun. Biol.">
        <title>The bagworm genome reveals a unique fibroin gene that provides high tensile strength.</title>
        <authorList>
            <person name="Kono N."/>
            <person name="Nakamura H."/>
            <person name="Ohtoshi R."/>
            <person name="Tomita M."/>
            <person name="Numata K."/>
            <person name="Arakawa K."/>
        </authorList>
    </citation>
    <scope>NUCLEOTIDE SEQUENCE [LARGE SCALE GENOMIC DNA]</scope>
</reference>
<sequence>MRSSDQILYRMFRPTPCFVADVLDVVICHQLPYRIHVEDVELAAQHFTDKVRTAYSAAITRLPAPKGRRWDLPPRLQFALQEKRNLQKLWARTRYPRINRDLYRIAQELRQAVCTFRGVAWKETIEQAGDDWKSLHLLCRHLTRAPAPVCPLFNRTGMRRYAAKDRAEILAEHLEEQFIPHLSLDSLEATSHHARVERCVQKFLEAPVPQLPRDYFVFPAKTVKSIVQLPKQKSSGTRRDLNRSHKTAA</sequence>
<comment type="caution">
    <text evidence="2">The sequence shown here is derived from an EMBL/GenBank/DDBJ whole genome shotgun (WGS) entry which is preliminary data.</text>
</comment>
<keyword evidence="2" id="KW-0808">Transferase</keyword>
<keyword evidence="3" id="KW-1185">Reference proteome</keyword>
<dbReference type="OrthoDB" id="410155at2759"/>
<dbReference type="AlphaFoldDB" id="A0A4C1WNJ7"/>
<gene>
    <name evidence="2" type="ORF">EVAR_43342_1</name>
</gene>
<organism evidence="2 3">
    <name type="scientific">Eumeta variegata</name>
    <name type="common">Bagworm moth</name>
    <name type="synonym">Eumeta japonica</name>
    <dbReference type="NCBI Taxonomy" id="151549"/>
    <lineage>
        <taxon>Eukaryota</taxon>
        <taxon>Metazoa</taxon>
        <taxon>Ecdysozoa</taxon>
        <taxon>Arthropoda</taxon>
        <taxon>Hexapoda</taxon>
        <taxon>Insecta</taxon>
        <taxon>Pterygota</taxon>
        <taxon>Neoptera</taxon>
        <taxon>Endopterygota</taxon>
        <taxon>Lepidoptera</taxon>
        <taxon>Glossata</taxon>
        <taxon>Ditrysia</taxon>
        <taxon>Tineoidea</taxon>
        <taxon>Psychidae</taxon>
        <taxon>Oiketicinae</taxon>
        <taxon>Eumeta</taxon>
    </lineage>
</organism>
<keyword evidence="2" id="KW-0695">RNA-directed DNA polymerase</keyword>
<protein>
    <submittedName>
        <fullName evidence="2">Probable RNA-directed DNA polymerase from transposon X-element</fullName>
    </submittedName>
</protein>
<evidence type="ECO:0000256" key="1">
    <source>
        <dbReference type="SAM" id="MobiDB-lite"/>
    </source>
</evidence>
<evidence type="ECO:0000313" key="2">
    <source>
        <dbReference type="EMBL" id="GBP53056.1"/>
    </source>
</evidence>
<keyword evidence="2" id="KW-0548">Nucleotidyltransferase</keyword>